<dbReference type="KEGG" id="nhe:NECHADRAFT_34508"/>
<keyword evidence="3" id="KW-0862">Zinc</keyword>
<accession>C7ZCN7</accession>
<evidence type="ECO:0000259" key="5">
    <source>
        <dbReference type="PROSITE" id="PS51891"/>
    </source>
</evidence>
<dbReference type="AlphaFoldDB" id="C7ZCN7"/>
<evidence type="ECO:0000256" key="3">
    <source>
        <dbReference type="ARBA" id="ARBA00022833"/>
    </source>
</evidence>
<gene>
    <name evidence="6" type="ORF">NECHADRAFT_34508</name>
</gene>
<dbReference type="GO" id="GO:0016846">
    <property type="term" value="F:carbon-sulfur lyase activity"/>
    <property type="evidence" value="ECO:0007669"/>
    <property type="project" value="InterPro"/>
</dbReference>
<dbReference type="InterPro" id="IPR006913">
    <property type="entry name" value="CENP-V/GFA"/>
</dbReference>
<dbReference type="InParanoid" id="C7ZCN7"/>
<dbReference type="PANTHER" id="PTHR33337">
    <property type="entry name" value="GFA DOMAIN-CONTAINING PROTEIN"/>
    <property type="match status" value="1"/>
</dbReference>
<keyword evidence="7" id="KW-1185">Reference proteome</keyword>
<dbReference type="Proteomes" id="UP000005206">
    <property type="component" value="Chromosome 2"/>
</dbReference>
<dbReference type="SUPFAM" id="SSF51316">
    <property type="entry name" value="Mss4-like"/>
    <property type="match status" value="1"/>
</dbReference>
<dbReference type="GeneID" id="9670440"/>
<evidence type="ECO:0000313" key="7">
    <source>
        <dbReference type="Proteomes" id="UP000005206"/>
    </source>
</evidence>
<dbReference type="VEuPathDB" id="FungiDB:NECHADRAFT_34508"/>
<dbReference type="Pfam" id="PF04828">
    <property type="entry name" value="GFA"/>
    <property type="match status" value="1"/>
</dbReference>
<dbReference type="InterPro" id="IPR011057">
    <property type="entry name" value="Mss4-like_sf"/>
</dbReference>
<evidence type="ECO:0000256" key="1">
    <source>
        <dbReference type="ARBA" id="ARBA00005495"/>
    </source>
</evidence>
<dbReference type="STRING" id="660122.C7ZCN7"/>
<feature type="domain" description="CENP-V/GFA" evidence="5">
    <location>
        <begin position="2"/>
        <end position="141"/>
    </location>
</feature>
<sequence>MTTGSCACGTLTYAFNIDPLVCVGVNLLSLYVLSANLCLGLQVLCHCNGCKRSSSSVYTHNLLVPAANFTTSGISKAYTDKGESGKDRYFHFCLECGTTLYIVSENIPGVVVIKAGTLDDLALNETKHRPTVEIFCKEKYSWLPDIEGARKFNGAMEH</sequence>
<dbReference type="HOGENOM" id="CLU_055491_3_6_1"/>
<evidence type="ECO:0000256" key="4">
    <source>
        <dbReference type="ARBA" id="ARBA00023239"/>
    </source>
</evidence>
<proteinExistence type="inferred from homology"/>
<dbReference type="eggNOG" id="ENOG502SSE4">
    <property type="taxonomic scope" value="Eukaryota"/>
</dbReference>
<dbReference type="OrthoDB" id="428768at2759"/>
<dbReference type="GO" id="GO:0046872">
    <property type="term" value="F:metal ion binding"/>
    <property type="evidence" value="ECO:0007669"/>
    <property type="project" value="UniProtKB-KW"/>
</dbReference>
<evidence type="ECO:0000313" key="6">
    <source>
        <dbReference type="EMBL" id="EEU38402.1"/>
    </source>
</evidence>
<reference evidence="6 7" key="1">
    <citation type="journal article" date="2009" name="PLoS Genet.">
        <title>The genome of Nectria haematococca: contribution of supernumerary chromosomes to gene expansion.</title>
        <authorList>
            <person name="Coleman J.J."/>
            <person name="Rounsley S.D."/>
            <person name="Rodriguez-Carres M."/>
            <person name="Kuo A."/>
            <person name="Wasmann C.C."/>
            <person name="Grimwood J."/>
            <person name="Schmutz J."/>
            <person name="Taga M."/>
            <person name="White G.J."/>
            <person name="Zhou S."/>
            <person name="Schwartz D.C."/>
            <person name="Freitag M."/>
            <person name="Ma L.J."/>
            <person name="Danchin E.G."/>
            <person name="Henrissat B."/>
            <person name="Coutinho P.M."/>
            <person name="Nelson D.R."/>
            <person name="Straney D."/>
            <person name="Napoli C.A."/>
            <person name="Barker B.M."/>
            <person name="Gribskov M."/>
            <person name="Rep M."/>
            <person name="Kroken S."/>
            <person name="Molnar I."/>
            <person name="Rensing C."/>
            <person name="Kennell J.C."/>
            <person name="Zamora J."/>
            <person name="Farman M.L."/>
            <person name="Selker E.U."/>
            <person name="Salamov A."/>
            <person name="Shapiro H."/>
            <person name="Pangilinan J."/>
            <person name="Lindquist E."/>
            <person name="Lamers C."/>
            <person name="Grigoriev I.V."/>
            <person name="Geiser D.M."/>
            <person name="Covert S.F."/>
            <person name="Temporini E."/>
            <person name="Vanetten H.D."/>
        </authorList>
    </citation>
    <scope>NUCLEOTIDE SEQUENCE [LARGE SCALE GENOMIC DNA]</scope>
    <source>
        <strain evidence="7">ATCC MYA-4622 / CBS 123669 / FGSC 9596 / NRRL 45880 / 77-13-4</strain>
    </source>
</reference>
<keyword evidence="4" id="KW-0456">Lyase</keyword>
<comment type="similarity">
    <text evidence="1">Belongs to the Gfa family.</text>
</comment>
<dbReference type="Gene3D" id="3.90.1590.10">
    <property type="entry name" value="glutathione-dependent formaldehyde- activating enzyme (gfa)"/>
    <property type="match status" value="1"/>
</dbReference>
<keyword evidence="2" id="KW-0479">Metal-binding</keyword>
<name>C7ZCN7_FUSV7</name>
<evidence type="ECO:0000256" key="2">
    <source>
        <dbReference type="ARBA" id="ARBA00022723"/>
    </source>
</evidence>
<dbReference type="OMA" id="MEIYYHR"/>
<organism evidence="6 7">
    <name type="scientific">Fusarium vanettenii (strain ATCC MYA-4622 / CBS 123669 / FGSC 9596 / NRRL 45880 / 77-13-4)</name>
    <name type="common">Fusarium solani subsp. pisi</name>
    <dbReference type="NCBI Taxonomy" id="660122"/>
    <lineage>
        <taxon>Eukaryota</taxon>
        <taxon>Fungi</taxon>
        <taxon>Dikarya</taxon>
        <taxon>Ascomycota</taxon>
        <taxon>Pezizomycotina</taxon>
        <taxon>Sordariomycetes</taxon>
        <taxon>Hypocreomycetidae</taxon>
        <taxon>Hypocreales</taxon>
        <taxon>Nectriaceae</taxon>
        <taxon>Fusarium</taxon>
        <taxon>Fusarium solani species complex</taxon>
        <taxon>Fusarium vanettenii</taxon>
    </lineage>
</organism>
<dbReference type="PANTHER" id="PTHR33337:SF40">
    <property type="entry name" value="CENP-V_GFA DOMAIN-CONTAINING PROTEIN-RELATED"/>
    <property type="match status" value="1"/>
</dbReference>
<dbReference type="PROSITE" id="PS51891">
    <property type="entry name" value="CENP_V_GFA"/>
    <property type="match status" value="1"/>
</dbReference>
<protein>
    <recommendedName>
        <fullName evidence="5">CENP-V/GFA domain-containing protein</fullName>
    </recommendedName>
</protein>
<dbReference type="EMBL" id="GG698918">
    <property type="protein sequence ID" value="EEU38402.1"/>
    <property type="molecule type" value="Genomic_DNA"/>
</dbReference>
<dbReference type="RefSeq" id="XP_003044115.1">
    <property type="nucleotide sequence ID" value="XM_003044069.1"/>
</dbReference>